<feature type="chain" id="PRO_5021983517" evidence="2">
    <location>
        <begin position="24"/>
        <end position="719"/>
    </location>
</feature>
<dbReference type="EMBL" id="DF933814">
    <property type="protein sequence ID" value="GAM36797.1"/>
    <property type="molecule type" value="Genomic_DNA"/>
</dbReference>
<reference evidence="4" key="1">
    <citation type="journal article" date="2015" name="Genome Announc.">
        <title>Draft genome sequence of Talaromyces cellulolyticus strain Y-94, a source of lignocellulosic biomass-degrading enzymes.</title>
        <authorList>
            <person name="Fujii T."/>
            <person name="Koike H."/>
            <person name="Sawayama S."/>
            <person name="Yano S."/>
            <person name="Inoue H."/>
        </authorList>
    </citation>
    <scope>NUCLEOTIDE SEQUENCE [LARGE SCALE GENOMIC DNA]</scope>
    <source>
        <strain evidence="4">Y-94</strain>
    </source>
</reference>
<proteinExistence type="predicted"/>
<dbReference type="Proteomes" id="UP000053095">
    <property type="component" value="Unassembled WGS sequence"/>
</dbReference>
<dbReference type="InterPro" id="IPR017853">
    <property type="entry name" value="GH"/>
</dbReference>
<dbReference type="Gene3D" id="3.20.20.80">
    <property type="entry name" value="Glycosidases"/>
    <property type="match status" value="1"/>
</dbReference>
<keyword evidence="4" id="KW-1185">Reference proteome</keyword>
<dbReference type="AlphaFoldDB" id="A0A510NX31"/>
<dbReference type="SUPFAM" id="SSF51445">
    <property type="entry name" value="(Trans)glycosidases"/>
    <property type="match status" value="1"/>
</dbReference>
<protein>
    <submittedName>
        <fullName evidence="3">Uncharacterized protein</fullName>
    </submittedName>
</protein>
<feature type="signal peptide" evidence="2">
    <location>
        <begin position="1"/>
        <end position="23"/>
    </location>
</feature>
<name>A0A510NX31_TALPI</name>
<keyword evidence="2" id="KW-0732">Signal</keyword>
<dbReference type="PANTHER" id="PTHR37540">
    <property type="entry name" value="TRANSCRIPTION FACTOR (ACR-2), PUTATIVE-RELATED-RELATED"/>
    <property type="match status" value="1"/>
</dbReference>
<sequence>MVFNICLATPALVVSAPFRVALGISVNNWRQCINPITVWDNVRGDGGIHRQMLKNNGFQGTNPGLTADAVVRNVNISRDTSNSLSTAITSKVSVPSGTTGYVGFANTGYNGVPVLKTTYANCFWIKRIYSGTITLQLVGSESEIVYASHNITVDNNSTAFSYCETSFTSTESPDGNNEWQLLFDAFQVTGSSLNFGMVQLSPPTYHDRYNGLRDDVASFLAEIEPSFLRVPGGNNLMPFEFIDNNARMDRKTRKRIRSLVATGKNAGKTVVRPSRIKAFKEQSKYPTAFSSVPGTVELRQPDFSSSSPDDTASSPGIERPIGDDLFFTFTSNQLNPASRFLAKRAISFLVAPRHASELNEAFENSLTAGPALAKMMFIDETSIDSLSEQSSPSRDAIHHLCQTLRLVNKKLSENKLASMSTIATVLMLAQYERHQSEQYQGLVHLNGLQRLISVRGGVLQVQKEMPILMQKAFRVDLDFALYMGTATTFNVSHVLAGRMAIFGTMIDPIEHLRSNVISLPGLSKNLGTDLHNALLEATALAGQLNDAAASNTSKVNLYTFNANIILLGYRVVAISSLSQSYQLSRIENAIHLGLAIFVTTFMNGLDRKIPNMPFMSELLRALVKYGFQDDHSVLLWLLFLGNATVLDPHDHDWLVPMVATTALVLGLHSWGDVLKLLVRLPWINTLYDKSGQSLWLQASTYYAPPLTESPSLSPDSFMG</sequence>
<gene>
    <name evidence="3" type="ORF">TCE0_018f06174</name>
</gene>
<accession>A0A510NX31</accession>
<evidence type="ECO:0000313" key="3">
    <source>
        <dbReference type="EMBL" id="GAM36797.1"/>
    </source>
</evidence>
<evidence type="ECO:0000313" key="4">
    <source>
        <dbReference type="Proteomes" id="UP000053095"/>
    </source>
</evidence>
<organism evidence="3 4">
    <name type="scientific">Talaromyces pinophilus</name>
    <name type="common">Penicillium pinophilum</name>
    <dbReference type="NCBI Taxonomy" id="128442"/>
    <lineage>
        <taxon>Eukaryota</taxon>
        <taxon>Fungi</taxon>
        <taxon>Dikarya</taxon>
        <taxon>Ascomycota</taxon>
        <taxon>Pezizomycotina</taxon>
        <taxon>Eurotiomycetes</taxon>
        <taxon>Eurotiomycetidae</taxon>
        <taxon>Eurotiales</taxon>
        <taxon>Trichocomaceae</taxon>
        <taxon>Talaromyces</taxon>
        <taxon>Talaromyces sect. Talaromyces</taxon>
    </lineage>
</organism>
<evidence type="ECO:0000256" key="1">
    <source>
        <dbReference type="SAM" id="MobiDB-lite"/>
    </source>
</evidence>
<feature type="compositionally biased region" description="Low complexity" evidence="1">
    <location>
        <begin position="301"/>
        <end position="315"/>
    </location>
</feature>
<dbReference type="PANTHER" id="PTHR37540:SF9">
    <property type="entry name" value="ZN(2)-C6 FUNGAL-TYPE DOMAIN-CONTAINING PROTEIN"/>
    <property type="match status" value="1"/>
</dbReference>
<feature type="region of interest" description="Disordered" evidence="1">
    <location>
        <begin position="296"/>
        <end position="316"/>
    </location>
</feature>
<evidence type="ECO:0000256" key="2">
    <source>
        <dbReference type="SAM" id="SignalP"/>
    </source>
</evidence>